<sequence>MAKYDWKQLEKEYILGNYKSVSSFLKDKGIKQNGSTKKSTKGWKEKKVLKEEQKSTKVIEKVLEKESEKEANKIIQVKDVANDLLSKIVQANNELNMHIARNKKKTKTVEYNYDMCKPSKETINEEEEIKLYIDIIDRKGLKELTSALKDLNDILDPKEDYNDEDNSFIEALNQKTEDIWNEEGQS</sequence>
<organism evidence="1">
    <name type="scientific">Myoviridae sp. ctLq07</name>
    <dbReference type="NCBI Taxonomy" id="2827681"/>
    <lineage>
        <taxon>Viruses</taxon>
        <taxon>Duplodnaviria</taxon>
        <taxon>Heunggongvirae</taxon>
        <taxon>Uroviricota</taxon>
        <taxon>Caudoviricetes</taxon>
    </lineage>
</organism>
<proteinExistence type="predicted"/>
<name>A0A8S5TBY9_9CAUD</name>
<evidence type="ECO:0000313" key="1">
    <source>
        <dbReference type="EMBL" id="DAF60503.1"/>
    </source>
</evidence>
<accession>A0A8S5TBY9</accession>
<protein>
    <submittedName>
        <fullName evidence="1">Uncharacterized protein</fullName>
    </submittedName>
</protein>
<dbReference type="EMBL" id="BK032789">
    <property type="protein sequence ID" value="DAF60503.1"/>
    <property type="molecule type" value="Genomic_DNA"/>
</dbReference>
<reference evidence="1" key="1">
    <citation type="journal article" date="2021" name="Proc. Natl. Acad. Sci. U.S.A.">
        <title>A Catalog of Tens of Thousands of Viruses from Human Metagenomes Reveals Hidden Associations with Chronic Diseases.</title>
        <authorList>
            <person name="Tisza M.J."/>
            <person name="Buck C.B."/>
        </authorList>
    </citation>
    <scope>NUCLEOTIDE SEQUENCE</scope>
    <source>
        <strain evidence="1">CtLq07</strain>
    </source>
</reference>